<reference evidence="1 2" key="1">
    <citation type="submission" date="2020-08" db="EMBL/GenBank/DDBJ databases">
        <title>Genomic Encyclopedia of Type Strains, Phase III (KMG-III): the genomes of soil and plant-associated and newly described type strains.</title>
        <authorList>
            <person name="Whitman W."/>
        </authorList>
    </citation>
    <scope>NUCLEOTIDE SEQUENCE [LARGE SCALE GENOMIC DNA]</scope>
    <source>
        <strain evidence="1 2">CECT 5862</strain>
    </source>
</reference>
<evidence type="ECO:0000313" key="1">
    <source>
        <dbReference type="EMBL" id="MBB3111584.1"/>
    </source>
</evidence>
<protein>
    <submittedName>
        <fullName evidence="1">Uncharacterized protein</fullName>
    </submittedName>
</protein>
<organism evidence="1 2">
    <name type="scientific">Paenibacillus phyllosphaerae</name>
    <dbReference type="NCBI Taxonomy" id="274593"/>
    <lineage>
        <taxon>Bacteria</taxon>
        <taxon>Bacillati</taxon>
        <taxon>Bacillota</taxon>
        <taxon>Bacilli</taxon>
        <taxon>Bacillales</taxon>
        <taxon>Paenibacillaceae</taxon>
        <taxon>Paenibacillus</taxon>
    </lineage>
</organism>
<gene>
    <name evidence="1" type="ORF">FHS18_003652</name>
</gene>
<evidence type="ECO:0000313" key="2">
    <source>
        <dbReference type="Proteomes" id="UP000570361"/>
    </source>
</evidence>
<proteinExistence type="predicted"/>
<dbReference type="Proteomes" id="UP000570361">
    <property type="component" value="Unassembled WGS sequence"/>
</dbReference>
<dbReference type="EMBL" id="JACHXK010000008">
    <property type="protein sequence ID" value="MBB3111584.1"/>
    <property type="molecule type" value="Genomic_DNA"/>
</dbReference>
<dbReference type="AlphaFoldDB" id="A0A7W5FP14"/>
<keyword evidence="2" id="KW-1185">Reference proteome</keyword>
<sequence length="66" mass="7250">MSKRNSNIDDQTAVDTAGLPIFPYREDISATDMIDPIVEGVMTNIQMAFTGESDSEPEKDGEDENP</sequence>
<comment type="caution">
    <text evidence="1">The sequence shown here is derived from an EMBL/GenBank/DDBJ whole genome shotgun (WGS) entry which is preliminary data.</text>
</comment>
<accession>A0A7W5FP14</accession>
<name>A0A7W5FP14_9BACL</name>
<dbReference type="RefSeq" id="WP_183601463.1">
    <property type="nucleotide sequence ID" value="NZ_JACHXK010000008.1"/>
</dbReference>